<comment type="caution">
    <text evidence="2">The sequence shown here is derived from an EMBL/GenBank/DDBJ whole genome shotgun (WGS) entry which is preliminary data.</text>
</comment>
<gene>
    <name evidence="2" type="ORF">Tci_891713</name>
</gene>
<evidence type="ECO:0000256" key="1">
    <source>
        <dbReference type="SAM" id="MobiDB-lite"/>
    </source>
</evidence>
<protein>
    <submittedName>
        <fullName evidence="2">Uncharacterized protein</fullName>
    </submittedName>
</protein>
<evidence type="ECO:0000313" key="2">
    <source>
        <dbReference type="EMBL" id="GFD19744.1"/>
    </source>
</evidence>
<organism evidence="2">
    <name type="scientific">Tanacetum cinerariifolium</name>
    <name type="common">Dalmatian daisy</name>
    <name type="synonym">Chrysanthemum cinerariifolium</name>
    <dbReference type="NCBI Taxonomy" id="118510"/>
    <lineage>
        <taxon>Eukaryota</taxon>
        <taxon>Viridiplantae</taxon>
        <taxon>Streptophyta</taxon>
        <taxon>Embryophyta</taxon>
        <taxon>Tracheophyta</taxon>
        <taxon>Spermatophyta</taxon>
        <taxon>Magnoliopsida</taxon>
        <taxon>eudicotyledons</taxon>
        <taxon>Gunneridae</taxon>
        <taxon>Pentapetalae</taxon>
        <taxon>asterids</taxon>
        <taxon>campanulids</taxon>
        <taxon>Asterales</taxon>
        <taxon>Asteraceae</taxon>
        <taxon>Asteroideae</taxon>
        <taxon>Anthemideae</taxon>
        <taxon>Anthemidinae</taxon>
        <taxon>Tanacetum</taxon>
    </lineage>
</organism>
<feature type="non-terminal residue" evidence="2">
    <location>
        <position position="1"/>
    </location>
</feature>
<sequence length="67" mass="7755">DSIAVLDGKWIMKWEPMAWQTDYCIMKEGMSILRGRKSVPGISSSERENRKKGTTLPSRELHDKEFV</sequence>
<feature type="region of interest" description="Disordered" evidence="1">
    <location>
        <begin position="36"/>
        <end position="67"/>
    </location>
</feature>
<proteinExistence type="predicted"/>
<dbReference type="EMBL" id="BKCJ011316966">
    <property type="protein sequence ID" value="GFD19744.1"/>
    <property type="molecule type" value="Genomic_DNA"/>
</dbReference>
<reference evidence="2" key="1">
    <citation type="journal article" date="2019" name="Sci. Rep.">
        <title>Draft genome of Tanacetum cinerariifolium, the natural source of mosquito coil.</title>
        <authorList>
            <person name="Yamashiro T."/>
            <person name="Shiraishi A."/>
            <person name="Satake H."/>
            <person name="Nakayama K."/>
        </authorList>
    </citation>
    <scope>NUCLEOTIDE SEQUENCE</scope>
</reference>
<dbReference type="AlphaFoldDB" id="A0A699UJG4"/>
<name>A0A699UJG4_TANCI</name>
<accession>A0A699UJG4</accession>